<protein>
    <submittedName>
        <fullName evidence="3">Uncharacterized protein</fullName>
    </submittedName>
</protein>
<feature type="signal peptide" evidence="2">
    <location>
        <begin position="1"/>
        <end position="17"/>
    </location>
</feature>
<feature type="chain" id="PRO_5041696272" evidence="2">
    <location>
        <begin position="18"/>
        <end position="283"/>
    </location>
</feature>
<feature type="compositionally biased region" description="Basic and acidic residues" evidence="1">
    <location>
        <begin position="30"/>
        <end position="44"/>
    </location>
</feature>
<accession>A0AA88L4E9</accession>
<keyword evidence="2" id="KW-0732">Signal</keyword>
<evidence type="ECO:0000313" key="3">
    <source>
        <dbReference type="EMBL" id="KAK2716262.1"/>
    </source>
</evidence>
<proteinExistence type="predicted"/>
<dbReference type="EMBL" id="JAVRJZ010000012">
    <property type="protein sequence ID" value="KAK2716262.1"/>
    <property type="molecule type" value="Genomic_DNA"/>
</dbReference>
<organism evidence="3 4">
    <name type="scientific">Artemia franciscana</name>
    <name type="common">Brine shrimp</name>
    <name type="synonym">Artemia sanfranciscana</name>
    <dbReference type="NCBI Taxonomy" id="6661"/>
    <lineage>
        <taxon>Eukaryota</taxon>
        <taxon>Metazoa</taxon>
        <taxon>Ecdysozoa</taxon>
        <taxon>Arthropoda</taxon>
        <taxon>Crustacea</taxon>
        <taxon>Branchiopoda</taxon>
        <taxon>Anostraca</taxon>
        <taxon>Artemiidae</taxon>
        <taxon>Artemia</taxon>
    </lineage>
</organism>
<evidence type="ECO:0000256" key="2">
    <source>
        <dbReference type="SAM" id="SignalP"/>
    </source>
</evidence>
<name>A0AA88L4E9_ARTSF</name>
<reference evidence="3" key="1">
    <citation type="submission" date="2023-07" db="EMBL/GenBank/DDBJ databases">
        <title>Chromosome-level genome assembly of Artemia franciscana.</title>
        <authorList>
            <person name="Jo E."/>
        </authorList>
    </citation>
    <scope>NUCLEOTIDE SEQUENCE</scope>
    <source>
        <tissue evidence="3">Whole body</tissue>
    </source>
</reference>
<evidence type="ECO:0000256" key="1">
    <source>
        <dbReference type="SAM" id="MobiDB-lite"/>
    </source>
</evidence>
<evidence type="ECO:0000313" key="4">
    <source>
        <dbReference type="Proteomes" id="UP001187531"/>
    </source>
</evidence>
<sequence>MANLGFYICLLVAFSNAAILTKRHLHHQESPDALRDHASSDRQKILPTDDPIERNSDENQQIHEGHIKQERDTHNHDSAVKEQYAEKDSYELEEHSHGITRGHDTHGITGAHDKHSQHVRDLDHQEDLAEKEDQETDEDNDEDDFPDNVDLVLTMKRFAHEAVEAISEINLKEIVSEAVNDTALQPIFEHPISKRALELLPLLPAAAIPLIETIIGLFSGLGVATFMDIIPTPKEMIENMLGVNLDVPEGFHEVLPLPKKKDSDDDYHDHYYGGFDSYASHGY</sequence>
<gene>
    <name evidence="3" type="ORF">QYM36_010746</name>
</gene>
<feature type="region of interest" description="Disordered" evidence="1">
    <location>
        <begin position="30"/>
        <end position="56"/>
    </location>
</feature>
<dbReference type="AlphaFoldDB" id="A0AA88L4E9"/>
<keyword evidence="4" id="KW-1185">Reference proteome</keyword>
<dbReference type="Proteomes" id="UP001187531">
    <property type="component" value="Unassembled WGS sequence"/>
</dbReference>
<comment type="caution">
    <text evidence="3">The sequence shown here is derived from an EMBL/GenBank/DDBJ whole genome shotgun (WGS) entry which is preliminary data.</text>
</comment>
<feature type="region of interest" description="Disordered" evidence="1">
    <location>
        <begin position="88"/>
        <end position="122"/>
    </location>
</feature>